<dbReference type="KEGG" id="acom:CEW83_06205"/>
<dbReference type="SUPFAM" id="SSF49464">
    <property type="entry name" value="Carboxypeptidase regulatory domain-like"/>
    <property type="match status" value="1"/>
</dbReference>
<proteinExistence type="predicted"/>
<protein>
    <submittedName>
        <fullName evidence="1">Methylamine utilization protein</fullName>
    </submittedName>
</protein>
<evidence type="ECO:0000313" key="2">
    <source>
        <dbReference type="Proteomes" id="UP000244930"/>
    </source>
</evidence>
<dbReference type="InterPro" id="IPR008969">
    <property type="entry name" value="CarboxyPept-like_regulatory"/>
</dbReference>
<dbReference type="Gene3D" id="2.60.40.420">
    <property type="entry name" value="Cupredoxins - blue copper proteins"/>
    <property type="match status" value="1"/>
</dbReference>
<organism evidence="1 2">
    <name type="scientific">Parazoarcus communis</name>
    <dbReference type="NCBI Taxonomy" id="41977"/>
    <lineage>
        <taxon>Bacteria</taxon>
        <taxon>Pseudomonadati</taxon>
        <taxon>Pseudomonadota</taxon>
        <taxon>Betaproteobacteria</taxon>
        <taxon>Rhodocyclales</taxon>
        <taxon>Zoogloeaceae</taxon>
        <taxon>Parazoarcus</taxon>
    </lineage>
</organism>
<evidence type="ECO:0000313" key="1">
    <source>
        <dbReference type="EMBL" id="AWI74860.1"/>
    </source>
</evidence>
<sequence length="179" mass="19566">MAANLAVSAVDERAAVVENLALALLPLNGPVPAGPKAAEIGQENKTFIPLVSVVQTGTAISFPNRDTVRHHVYSFSPAKTFELKLYAGTPAKPVTFNEPGLVVLGCNIHDHMVAYVMVANTPWQAVTDAQGRAEFKDVPAGEYDLQYWHPRWAGRAELPRVRVNLERDGKMRLVITDKP</sequence>
<dbReference type="EMBL" id="CP022187">
    <property type="protein sequence ID" value="AWI74860.1"/>
    <property type="molecule type" value="Genomic_DNA"/>
</dbReference>
<dbReference type="SUPFAM" id="SSF49503">
    <property type="entry name" value="Cupredoxins"/>
    <property type="match status" value="1"/>
</dbReference>
<gene>
    <name evidence="1" type="ORF">CEW83_06205</name>
</gene>
<dbReference type="Proteomes" id="UP000244930">
    <property type="component" value="Chromosome"/>
</dbReference>
<keyword evidence="2" id="KW-1185">Reference proteome</keyword>
<reference evidence="1 2" key="1">
    <citation type="submission" date="2017-06" db="EMBL/GenBank/DDBJ databases">
        <title>Azoarcus.</title>
        <authorList>
            <person name="Woo J.-H."/>
            <person name="Kim H.-S."/>
        </authorList>
    </citation>
    <scope>NUCLEOTIDE SEQUENCE [LARGE SCALE GENOMIC DNA]</scope>
    <source>
        <strain evidence="1 2">TSPY31</strain>
    </source>
</reference>
<dbReference type="InterPro" id="IPR034242">
    <property type="entry name" value="MauL"/>
</dbReference>
<name>A0A2U8GN00_9RHOO</name>
<dbReference type="CDD" id="cd04221">
    <property type="entry name" value="MauL"/>
    <property type="match status" value="1"/>
</dbReference>
<dbReference type="AlphaFoldDB" id="A0A2U8GN00"/>
<dbReference type="InterPro" id="IPR008972">
    <property type="entry name" value="Cupredoxin"/>
</dbReference>
<accession>A0A2U8GN00</accession>